<keyword evidence="8" id="KW-1185">Reference proteome</keyword>
<dbReference type="InterPro" id="IPR002938">
    <property type="entry name" value="FAD-bd"/>
</dbReference>
<evidence type="ECO:0000313" key="7">
    <source>
        <dbReference type="EMBL" id="GJE95033.1"/>
    </source>
</evidence>
<protein>
    <submittedName>
        <fullName evidence="7">FAD/NAD(P)-binding domain-containing protein</fullName>
    </submittedName>
</protein>
<dbReference type="GO" id="GO:0004497">
    <property type="term" value="F:monooxygenase activity"/>
    <property type="evidence" value="ECO:0007669"/>
    <property type="project" value="UniProtKB-KW"/>
</dbReference>
<dbReference type="Gene3D" id="3.50.50.60">
    <property type="entry name" value="FAD/NAD(P)-binding domain"/>
    <property type="match status" value="1"/>
</dbReference>
<dbReference type="EMBL" id="BPQB01000045">
    <property type="protein sequence ID" value="GJE95033.1"/>
    <property type="molecule type" value="Genomic_DNA"/>
</dbReference>
<dbReference type="AlphaFoldDB" id="A0A9P3GHJ1"/>
<evidence type="ECO:0000313" key="8">
    <source>
        <dbReference type="Proteomes" id="UP000703269"/>
    </source>
</evidence>
<evidence type="ECO:0000256" key="3">
    <source>
        <dbReference type="ARBA" id="ARBA00022827"/>
    </source>
</evidence>
<feature type="domain" description="FAD-binding" evidence="6">
    <location>
        <begin position="5"/>
        <end position="325"/>
    </location>
</feature>
<dbReference type="PRINTS" id="PR00420">
    <property type="entry name" value="RNGMNOXGNASE"/>
</dbReference>
<keyword evidence="3" id="KW-0274">FAD</keyword>
<dbReference type="SUPFAM" id="SSF51905">
    <property type="entry name" value="FAD/NAD(P)-binding domain"/>
    <property type="match status" value="1"/>
</dbReference>
<dbReference type="Pfam" id="PF01494">
    <property type="entry name" value="FAD_binding_3"/>
    <property type="match status" value="1"/>
</dbReference>
<comment type="similarity">
    <text evidence="1">Belongs to the paxM FAD-dependent monooxygenase family.</text>
</comment>
<dbReference type="InterPro" id="IPR050493">
    <property type="entry name" value="FAD-dep_Monooxygenase_BioMet"/>
</dbReference>
<organism evidence="7 8">
    <name type="scientific">Phanerochaete sordida</name>
    <dbReference type="NCBI Taxonomy" id="48140"/>
    <lineage>
        <taxon>Eukaryota</taxon>
        <taxon>Fungi</taxon>
        <taxon>Dikarya</taxon>
        <taxon>Basidiomycota</taxon>
        <taxon>Agaricomycotina</taxon>
        <taxon>Agaricomycetes</taxon>
        <taxon>Polyporales</taxon>
        <taxon>Phanerochaetaceae</taxon>
        <taxon>Phanerochaete</taxon>
    </lineage>
</organism>
<keyword evidence="4" id="KW-0560">Oxidoreductase</keyword>
<proteinExistence type="inferred from homology"/>
<evidence type="ECO:0000256" key="2">
    <source>
        <dbReference type="ARBA" id="ARBA00022630"/>
    </source>
</evidence>
<evidence type="ECO:0000256" key="5">
    <source>
        <dbReference type="ARBA" id="ARBA00023033"/>
    </source>
</evidence>
<dbReference type="OrthoDB" id="47494at2759"/>
<gene>
    <name evidence="7" type="ORF">PsYK624_112120</name>
</gene>
<dbReference type="GO" id="GO:0071949">
    <property type="term" value="F:FAD binding"/>
    <property type="evidence" value="ECO:0007669"/>
    <property type="project" value="InterPro"/>
</dbReference>
<evidence type="ECO:0000256" key="1">
    <source>
        <dbReference type="ARBA" id="ARBA00007992"/>
    </source>
</evidence>
<dbReference type="InterPro" id="IPR036188">
    <property type="entry name" value="FAD/NAD-bd_sf"/>
</dbReference>
<dbReference type="Proteomes" id="UP000703269">
    <property type="component" value="Unassembled WGS sequence"/>
</dbReference>
<evidence type="ECO:0000259" key="6">
    <source>
        <dbReference type="Pfam" id="PF01494"/>
    </source>
</evidence>
<evidence type="ECO:0000256" key="4">
    <source>
        <dbReference type="ARBA" id="ARBA00023002"/>
    </source>
</evidence>
<name>A0A9P3GHJ1_9APHY</name>
<dbReference type="PANTHER" id="PTHR13789:SF309">
    <property type="entry name" value="PUTATIVE (AFU_ORTHOLOGUE AFUA_6G14510)-RELATED"/>
    <property type="match status" value="1"/>
</dbReference>
<sequence>MAPARVGIIGCGIVGPAIATLLKQQGFDPIIFERNDAVPMGGIGLGVQSNGLAVLQRIPGLAESLAARQITHFHAYSALAEDTGVLAQIANAGHSVFGTKRSALQDVLVAAAERAQVPVRWGHHLKGLEQSDDAVTLRFANGAEETVSFVVGCDGLHSDTRKALFGDAPADYTGLVQIGGYSPKPAQYAGESIAMQIFGDGQYMVVISVDDDTLGWAITTREAEAKETWRNMDAAAAEAFKQTSPVAQWPFGAGDILRNAYGMIKYGLYDRPELPTWHNGRVVLIGDAAHPTSPHLGQGANQSFEDAGLLADLLAEHAPAGAAPPSAALATVFAALEAERIPRTAAVVKKARAEGEMRVVSGVQACIERNNFYRKVLNDDKLLRERFVHAPAKKGEGEAK</sequence>
<keyword evidence="5" id="KW-0503">Monooxygenase</keyword>
<reference evidence="7 8" key="1">
    <citation type="submission" date="2021-08" db="EMBL/GenBank/DDBJ databases">
        <title>Draft Genome Sequence of Phanerochaete sordida strain YK-624.</title>
        <authorList>
            <person name="Mori T."/>
            <person name="Dohra H."/>
            <person name="Suzuki T."/>
            <person name="Kawagishi H."/>
            <person name="Hirai H."/>
        </authorList>
    </citation>
    <scope>NUCLEOTIDE SEQUENCE [LARGE SCALE GENOMIC DNA]</scope>
    <source>
        <strain evidence="7 8">YK-624</strain>
    </source>
</reference>
<keyword evidence="2" id="KW-0285">Flavoprotein</keyword>
<dbReference type="PANTHER" id="PTHR13789">
    <property type="entry name" value="MONOOXYGENASE"/>
    <property type="match status" value="1"/>
</dbReference>
<accession>A0A9P3GHJ1</accession>
<comment type="caution">
    <text evidence="7">The sequence shown here is derived from an EMBL/GenBank/DDBJ whole genome shotgun (WGS) entry which is preliminary data.</text>
</comment>